<evidence type="ECO:0000256" key="4">
    <source>
        <dbReference type="ARBA" id="ARBA00022692"/>
    </source>
</evidence>
<evidence type="ECO:0000256" key="5">
    <source>
        <dbReference type="ARBA" id="ARBA00022989"/>
    </source>
</evidence>
<organism evidence="9 10">
    <name type="scientific">Paenibacillus artemisiicola</name>
    <dbReference type="NCBI Taxonomy" id="1172618"/>
    <lineage>
        <taxon>Bacteria</taxon>
        <taxon>Bacillati</taxon>
        <taxon>Bacillota</taxon>
        <taxon>Bacilli</taxon>
        <taxon>Bacillales</taxon>
        <taxon>Paenibacillaceae</taxon>
        <taxon>Paenibacillus</taxon>
    </lineage>
</organism>
<evidence type="ECO:0000259" key="8">
    <source>
        <dbReference type="PROSITE" id="PS50928"/>
    </source>
</evidence>
<dbReference type="InterPro" id="IPR000515">
    <property type="entry name" value="MetI-like"/>
</dbReference>
<dbReference type="PROSITE" id="PS50928">
    <property type="entry name" value="ABC_TM1"/>
    <property type="match status" value="1"/>
</dbReference>
<dbReference type="PANTHER" id="PTHR30043:SF1">
    <property type="entry name" value="ABC TRANSPORT SYSTEM PERMEASE PROTEIN P69"/>
    <property type="match status" value="1"/>
</dbReference>
<feature type="transmembrane region" description="Helical" evidence="7">
    <location>
        <begin position="21"/>
        <end position="41"/>
    </location>
</feature>
<comment type="subcellular location">
    <subcellularLocation>
        <location evidence="1 7">Cell membrane</location>
        <topology evidence="1 7">Multi-pass membrane protein</topology>
    </subcellularLocation>
</comment>
<dbReference type="Proteomes" id="UP000670947">
    <property type="component" value="Unassembled WGS sequence"/>
</dbReference>
<keyword evidence="2 7" id="KW-0813">Transport</keyword>
<dbReference type="Gene3D" id="1.10.3720.10">
    <property type="entry name" value="MetI-like"/>
    <property type="match status" value="1"/>
</dbReference>
<feature type="transmembrane region" description="Helical" evidence="7">
    <location>
        <begin position="241"/>
        <end position="259"/>
    </location>
</feature>
<comment type="caution">
    <text evidence="9">The sequence shown here is derived from an EMBL/GenBank/DDBJ whole genome shotgun (WGS) entry which is preliminary data.</text>
</comment>
<dbReference type="EMBL" id="JAGGDJ010000013">
    <property type="protein sequence ID" value="MBO7745876.1"/>
    <property type="molecule type" value="Genomic_DNA"/>
</dbReference>
<keyword evidence="4 7" id="KW-0812">Transmembrane</keyword>
<keyword evidence="3" id="KW-1003">Cell membrane</keyword>
<evidence type="ECO:0000256" key="3">
    <source>
        <dbReference type="ARBA" id="ARBA00022475"/>
    </source>
</evidence>
<name>A0ABS3WC16_9BACL</name>
<evidence type="ECO:0000256" key="7">
    <source>
        <dbReference type="RuleBase" id="RU363032"/>
    </source>
</evidence>
<feature type="transmembrane region" description="Helical" evidence="7">
    <location>
        <begin position="81"/>
        <end position="101"/>
    </location>
</feature>
<dbReference type="SUPFAM" id="SSF161098">
    <property type="entry name" value="MetI-like"/>
    <property type="match status" value="1"/>
</dbReference>
<protein>
    <submittedName>
        <fullName evidence="9">Phosphonate ABC transporter, permease protein PhnE</fullName>
    </submittedName>
</protein>
<dbReference type="InterPro" id="IPR005769">
    <property type="entry name" value="PhnE/PtxC"/>
</dbReference>
<dbReference type="InterPro" id="IPR035906">
    <property type="entry name" value="MetI-like_sf"/>
</dbReference>
<reference evidence="9 10" key="1">
    <citation type="submission" date="2021-03" db="EMBL/GenBank/DDBJ databases">
        <title>Paenibacillus artemisicola MWE-103 whole genome sequence.</title>
        <authorList>
            <person name="Ham Y.J."/>
        </authorList>
    </citation>
    <scope>NUCLEOTIDE SEQUENCE [LARGE SCALE GENOMIC DNA]</scope>
    <source>
        <strain evidence="9 10">MWE-103</strain>
    </source>
</reference>
<dbReference type="Pfam" id="PF00528">
    <property type="entry name" value="BPD_transp_1"/>
    <property type="match status" value="1"/>
</dbReference>
<keyword evidence="6 7" id="KW-0472">Membrane</keyword>
<dbReference type="NCBIfam" id="TIGR01097">
    <property type="entry name" value="PhnE"/>
    <property type="match status" value="1"/>
</dbReference>
<evidence type="ECO:0000313" key="9">
    <source>
        <dbReference type="EMBL" id="MBO7745876.1"/>
    </source>
</evidence>
<comment type="similarity">
    <text evidence="7">Belongs to the binding-protein-dependent transport system permease family.</text>
</comment>
<evidence type="ECO:0000256" key="1">
    <source>
        <dbReference type="ARBA" id="ARBA00004651"/>
    </source>
</evidence>
<evidence type="ECO:0000256" key="2">
    <source>
        <dbReference type="ARBA" id="ARBA00022448"/>
    </source>
</evidence>
<gene>
    <name evidence="9" type="primary">phnE</name>
    <name evidence="9" type="ORF">I8J29_16835</name>
</gene>
<keyword evidence="5 7" id="KW-1133">Transmembrane helix</keyword>
<dbReference type="CDD" id="cd06261">
    <property type="entry name" value="TM_PBP2"/>
    <property type="match status" value="1"/>
</dbReference>
<proteinExistence type="inferred from homology"/>
<dbReference type="PANTHER" id="PTHR30043">
    <property type="entry name" value="PHOSPHONATES TRANSPORT SYSTEM PERMEASE PROTEIN"/>
    <property type="match status" value="1"/>
</dbReference>
<feature type="domain" description="ABC transmembrane type-1" evidence="8">
    <location>
        <begin position="76"/>
        <end position="259"/>
    </location>
</feature>
<evidence type="ECO:0000313" key="10">
    <source>
        <dbReference type="Proteomes" id="UP000670947"/>
    </source>
</evidence>
<sequence>MGGNRVEKRLLELRRQKRLQTLLGVALALALVIVSSVRTRFTPYTVFQGVGEMFKFVVNDFLPPDLSTLNELLGPALDTIYMSYIGMVIGAAVSVVLAFLAAQTTAPHRGVQVATRAFASVMRNIPTIIWAIVLVAAYGLGTLVGTLALIITAIGTLTRAYAEILEEIDMGQVEAVRATGASYFQVLGQAVVPQFFPGFVAWSLYKLELNVRSSTIIGMVGGGGLGFVIQKGLKLFQFKEVSLAVILVLLLVAGTEFVTSKIRERIL</sequence>
<accession>A0ABS3WC16</accession>
<keyword evidence="10" id="KW-1185">Reference proteome</keyword>
<evidence type="ECO:0000256" key="6">
    <source>
        <dbReference type="ARBA" id="ARBA00023136"/>
    </source>
</evidence>